<keyword evidence="1" id="KW-0479">Metal-binding</keyword>
<keyword evidence="3" id="KW-0862">Zinc</keyword>
<dbReference type="PANTHER" id="PTHR31948">
    <property type="entry name" value="ZINC-FINGER HOMEODOMAIN PROTEIN 2"/>
    <property type="match status" value="1"/>
</dbReference>
<dbReference type="Pfam" id="PF04770">
    <property type="entry name" value="ZF-HD_dimer"/>
    <property type="match status" value="1"/>
</dbReference>
<organism evidence="5 6">
    <name type="scientific">Erythranthe guttata</name>
    <name type="common">Yellow monkey flower</name>
    <name type="synonym">Mimulus guttatus</name>
    <dbReference type="NCBI Taxonomy" id="4155"/>
    <lineage>
        <taxon>Eukaryota</taxon>
        <taxon>Viridiplantae</taxon>
        <taxon>Streptophyta</taxon>
        <taxon>Embryophyta</taxon>
        <taxon>Tracheophyta</taxon>
        <taxon>Spermatophyta</taxon>
        <taxon>Magnoliopsida</taxon>
        <taxon>eudicotyledons</taxon>
        <taxon>Gunneridae</taxon>
        <taxon>Pentapetalae</taxon>
        <taxon>asterids</taxon>
        <taxon>lamiids</taxon>
        <taxon>Lamiales</taxon>
        <taxon>Phrymaceae</taxon>
        <taxon>Erythranthe</taxon>
    </lineage>
</organism>
<evidence type="ECO:0000313" key="6">
    <source>
        <dbReference type="Proteomes" id="UP000030748"/>
    </source>
</evidence>
<dbReference type="GO" id="GO:0008270">
    <property type="term" value="F:zinc ion binding"/>
    <property type="evidence" value="ECO:0007669"/>
    <property type="project" value="UniProtKB-KW"/>
</dbReference>
<accession>A0A022QBF5</accession>
<gene>
    <name evidence="5" type="ORF">MIMGU_mgv1a020888mg</name>
</gene>
<name>A0A022QBF5_ERYGU</name>
<proteinExistence type="predicted"/>
<keyword evidence="2" id="KW-0863">Zinc-finger</keyword>
<dbReference type="Proteomes" id="UP000030748">
    <property type="component" value="Unassembled WGS sequence"/>
</dbReference>
<dbReference type="GO" id="GO:0003700">
    <property type="term" value="F:DNA-binding transcription factor activity"/>
    <property type="evidence" value="ECO:0000318"/>
    <property type="project" value="GO_Central"/>
</dbReference>
<dbReference type="PANTHER" id="PTHR31948:SF148">
    <property type="entry name" value="MINI ZINC FINGER PROTEIN 3"/>
    <property type="match status" value="1"/>
</dbReference>
<evidence type="ECO:0000256" key="1">
    <source>
        <dbReference type="ARBA" id="ARBA00022723"/>
    </source>
</evidence>
<dbReference type="AlphaFoldDB" id="A0A022QBF5"/>
<reference evidence="5 6" key="1">
    <citation type="journal article" date="2013" name="Proc. Natl. Acad. Sci. U.S.A.">
        <title>Fine-scale variation in meiotic recombination in Mimulus inferred from population shotgun sequencing.</title>
        <authorList>
            <person name="Hellsten U."/>
            <person name="Wright K.M."/>
            <person name="Jenkins J."/>
            <person name="Shu S."/>
            <person name="Yuan Y."/>
            <person name="Wessler S.R."/>
            <person name="Schmutz J."/>
            <person name="Willis J.H."/>
            <person name="Rokhsar D.S."/>
        </authorList>
    </citation>
    <scope>NUCLEOTIDE SEQUENCE [LARGE SCALE GENOMIC DNA]</scope>
    <source>
        <strain evidence="6">cv. DUN x IM62</strain>
    </source>
</reference>
<evidence type="ECO:0000259" key="4">
    <source>
        <dbReference type="PROSITE" id="PS51523"/>
    </source>
</evidence>
<dbReference type="PROSITE" id="PS51523">
    <property type="entry name" value="ZF_HD_DIMER"/>
    <property type="match status" value="1"/>
</dbReference>
<evidence type="ECO:0000313" key="5">
    <source>
        <dbReference type="EMBL" id="EYU25306.1"/>
    </source>
</evidence>
<dbReference type="GO" id="GO:0005634">
    <property type="term" value="C:nucleus"/>
    <property type="evidence" value="ECO:0000318"/>
    <property type="project" value="GO_Central"/>
</dbReference>
<protein>
    <recommendedName>
        <fullName evidence="4">ZF-HD dimerization-type domain-containing protein</fullName>
    </recommendedName>
</protein>
<dbReference type="GO" id="GO:0006355">
    <property type="term" value="P:regulation of DNA-templated transcription"/>
    <property type="evidence" value="ECO:0000318"/>
    <property type="project" value="GO_Central"/>
</dbReference>
<dbReference type="InterPro" id="IPR006456">
    <property type="entry name" value="ZF_HD_homeobox_Cys/His_dimer"/>
</dbReference>
<dbReference type="GO" id="GO:0000976">
    <property type="term" value="F:transcription cis-regulatory region binding"/>
    <property type="evidence" value="ECO:0000318"/>
    <property type="project" value="GO_Central"/>
</dbReference>
<feature type="non-terminal residue" evidence="5">
    <location>
        <position position="1"/>
    </location>
</feature>
<dbReference type="EMBL" id="KI632003">
    <property type="protein sequence ID" value="EYU25306.1"/>
    <property type="molecule type" value="Genomic_DNA"/>
</dbReference>
<evidence type="ECO:0000256" key="2">
    <source>
        <dbReference type="ARBA" id="ARBA00022771"/>
    </source>
</evidence>
<evidence type="ECO:0000256" key="3">
    <source>
        <dbReference type="ARBA" id="ARBA00022833"/>
    </source>
</evidence>
<sequence length="76" mass="8577">LPSEFPSQGEALPRYKNEVVYTKCHRIVDFNNPNFVDGCREFFPSGGNLESLTCEACGCHKGFHRNEKTVEVTSTH</sequence>
<feature type="domain" description="ZF-HD dimerization-type" evidence="4">
    <location>
        <begin position="21"/>
        <end position="67"/>
    </location>
</feature>
<keyword evidence="6" id="KW-1185">Reference proteome</keyword>